<evidence type="ECO:0000313" key="2">
    <source>
        <dbReference type="EMBL" id="TKI67726.1"/>
    </source>
</evidence>
<evidence type="ECO:0000313" key="3">
    <source>
        <dbReference type="Proteomes" id="UP000308744"/>
    </source>
</evidence>
<name>A0A4U2Z0V7_9BACI</name>
<organism evidence="2 3">
    <name type="scientific">Lysinibacillus mangiferihumi</name>
    <dbReference type="NCBI Taxonomy" id="1130819"/>
    <lineage>
        <taxon>Bacteria</taxon>
        <taxon>Bacillati</taxon>
        <taxon>Bacillota</taxon>
        <taxon>Bacilli</taxon>
        <taxon>Bacillales</taxon>
        <taxon>Bacillaceae</taxon>
        <taxon>Lysinibacillus</taxon>
    </lineage>
</organism>
<dbReference type="Proteomes" id="UP000308744">
    <property type="component" value="Unassembled WGS sequence"/>
</dbReference>
<dbReference type="InterPro" id="IPR029109">
    <property type="entry name" value="Ntox35"/>
</dbReference>
<protein>
    <submittedName>
        <fullName evidence="2">MafB-like protein</fullName>
    </submittedName>
</protein>
<accession>A0A4U2Z0V7</accession>
<dbReference type="RefSeq" id="WP_107896804.1">
    <property type="nucleotide sequence ID" value="NZ_PYWM01000025.1"/>
</dbReference>
<dbReference type="EMBL" id="SZPU01000044">
    <property type="protein sequence ID" value="TKI67726.1"/>
    <property type="molecule type" value="Genomic_DNA"/>
</dbReference>
<feature type="domain" description="Bacterial toxin 35" evidence="1">
    <location>
        <begin position="196"/>
        <end position="270"/>
    </location>
</feature>
<evidence type="ECO:0000259" key="1">
    <source>
        <dbReference type="Pfam" id="PF15534"/>
    </source>
</evidence>
<keyword evidence="3" id="KW-1185">Reference proteome</keyword>
<dbReference type="AlphaFoldDB" id="A0A4U2Z0V7"/>
<proteinExistence type="predicted"/>
<reference evidence="2 3" key="1">
    <citation type="submission" date="2019-04" db="EMBL/GenBank/DDBJ databases">
        <title>Lysinibacillus genome sequencing.</title>
        <authorList>
            <person name="Dunlap C."/>
        </authorList>
    </citation>
    <scope>NUCLEOTIDE SEQUENCE [LARGE SCALE GENOMIC DNA]</scope>
    <source>
        <strain evidence="2 3">CCTCC AB 2010389</strain>
    </source>
</reference>
<dbReference type="NCBIfam" id="NF038340">
    <property type="entry name" value="SAR2788_fam"/>
    <property type="match status" value="1"/>
</dbReference>
<dbReference type="Pfam" id="PF15534">
    <property type="entry name" value="Ntox35"/>
    <property type="match status" value="1"/>
</dbReference>
<gene>
    <name evidence="2" type="ORF">FC756_12640</name>
</gene>
<sequence>MMKKFLIKLIVITMLISLVPSVDPLKSYANDEANTIEYNTIEVENEILQELGIDDTEQLDLHVEEDNDLVTVYTDINTTDVHVSTIIYYDTITDSILLYGTVEEDGEKISHEYEVIVHTNEGQDFLATFVDQSTGDIYDIDTLEAQSSALPFVIIAAVARYGISYAITRYGKKAVTNAIRSKSFDKVLPSVARLGSNKRHHIMAAKHDWHKVTKNNWDDIAKVISHVMRYGKEGPYGLFAREKTLMLDGNKITVTFVRENGKIHISNAWVNK</sequence>
<comment type="caution">
    <text evidence="2">The sequence shown here is derived from an EMBL/GenBank/DDBJ whole genome shotgun (WGS) entry which is preliminary data.</text>
</comment>